<protein>
    <submittedName>
        <fullName evidence="3">Glycosyl hydrolase family 28-related protein</fullName>
    </submittedName>
</protein>
<dbReference type="Proteomes" id="UP001344658">
    <property type="component" value="Unassembled WGS sequence"/>
</dbReference>
<dbReference type="InterPro" id="IPR006626">
    <property type="entry name" value="PbH1"/>
</dbReference>
<dbReference type="InterPro" id="IPR024535">
    <property type="entry name" value="RHGA/B-epi-like_pectate_lyase"/>
</dbReference>
<feature type="domain" description="K1 capsule-specific polysaccharide lyase C-terminal" evidence="2">
    <location>
        <begin position="616"/>
        <end position="685"/>
    </location>
</feature>
<dbReference type="RefSeq" id="WP_330792893.1">
    <property type="nucleotide sequence ID" value="NZ_JAZEWV010000002.1"/>
</dbReference>
<dbReference type="InterPro" id="IPR012334">
    <property type="entry name" value="Pectin_lyas_fold"/>
</dbReference>
<evidence type="ECO:0000313" key="4">
    <source>
        <dbReference type="Proteomes" id="UP001344658"/>
    </source>
</evidence>
<dbReference type="Pfam" id="PF12708">
    <property type="entry name" value="Pect-lyase_RHGA_epim"/>
    <property type="match status" value="1"/>
</dbReference>
<evidence type="ECO:0000259" key="2">
    <source>
        <dbReference type="Pfam" id="PF24146"/>
    </source>
</evidence>
<organism evidence="3 4">
    <name type="scientific">Actinacidiphila polyblastidii</name>
    <dbReference type="NCBI Taxonomy" id="3110430"/>
    <lineage>
        <taxon>Bacteria</taxon>
        <taxon>Bacillati</taxon>
        <taxon>Actinomycetota</taxon>
        <taxon>Actinomycetes</taxon>
        <taxon>Kitasatosporales</taxon>
        <taxon>Streptomycetaceae</taxon>
        <taxon>Actinacidiphila</taxon>
    </lineage>
</organism>
<evidence type="ECO:0000259" key="1">
    <source>
        <dbReference type="Pfam" id="PF12708"/>
    </source>
</evidence>
<dbReference type="SUPFAM" id="SSF51126">
    <property type="entry name" value="Pectin lyase-like"/>
    <property type="match status" value="1"/>
</dbReference>
<dbReference type="EMBL" id="JAZEWV010000002">
    <property type="protein sequence ID" value="MEE4540999.1"/>
    <property type="molecule type" value="Genomic_DNA"/>
</dbReference>
<keyword evidence="4" id="KW-1185">Reference proteome</keyword>
<dbReference type="SMART" id="SM00710">
    <property type="entry name" value="PbH1"/>
    <property type="match status" value="6"/>
</dbReference>
<name>A0ABU7P5C8_9ACTN</name>
<comment type="caution">
    <text evidence="3">The sequence shown here is derived from an EMBL/GenBank/DDBJ whole genome shotgun (WGS) entry which is preliminary data.</text>
</comment>
<evidence type="ECO:0000313" key="3">
    <source>
        <dbReference type="EMBL" id="MEE4540999.1"/>
    </source>
</evidence>
<keyword evidence="3" id="KW-0378">Hydrolase</keyword>
<dbReference type="Gene3D" id="2.160.20.10">
    <property type="entry name" value="Single-stranded right-handed beta-helix, Pectin lyase-like"/>
    <property type="match status" value="1"/>
</dbReference>
<proteinExistence type="predicted"/>
<feature type="domain" description="Rhamnogalacturonase A/B/Epimerase-like pectate lyase" evidence="1">
    <location>
        <begin position="129"/>
        <end position="209"/>
    </location>
</feature>
<sequence length="688" mass="68783">MARHLFGLSPADFAMQKVGVALQLVPGATGTVWDAVSGGTQLTDLTDLDSSPVSVVTADSNAQVGFYGPDTVTAVYLDFGFDVRFLMMATDLGADIDVLRTGKLSLADVPTTDGITDWVNAASPAYAGGAVGDGVADDTAAIQAALAAVPASGGVVYLSAGTYLLNGAAALSLATAGTILRGAGAEATKIVIGAGFSGTAAVAISAYNCQVSDLSIVGVSTTTTSNPAADAIRISGVRRAKVSRCHFFNINGWCVAALATSASSTSNPLGTQLTGLYGSSCAGGIRFLGNSAQGYAVNSFVSDCHFQSGGVTTGPSANLDGLRIEDTWDVLVTNVLAWTSVGTGSSLHIVGNCAATFMANLDALGPNGGPCVKIEDGTNGSPQNVQISGGVIQQGSVGVLISGAAKQVHLNTSRIINNQGHGVSVTGTATTIFLSELFFSLNGAAATGSNYDVNWAGTATGFITNCRLASAIVATGNAGVQQSINVAAAGQSVRVLSAAFLGTGASATNWFTNLPAGVMEASNGKLNFLTGLTAQSNVALQPTASGNSALSVNVNGSDAFDRLRILGNGNIQIGPGTGARDTTWGRQGAAQIGTPDADIVIGLAGKGLRIKEGGTNARLGTATLVAGTVTVSNSSITANTRIQLGGVTPGGTPGALFVQAVTIGTSFQIKSTSSTDTSVVSYQLVEAA</sequence>
<dbReference type="InterPro" id="IPR056204">
    <property type="entry name" value="K1-lyase_C"/>
</dbReference>
<accession>A0ABU7P5C8</accession>
<dbReference type="Pfam" id="PF24146">
    <property type="entry name" value="K1-lyase_C"/>
    <property type="match status" value="1"/>
</dbReference>
<dbReference type="InterPro" id="IPR011050">
    <property type="entry name" value="Pectin_lyase_fold/virulence"/>
</dbReference>
<gene>
    <name evidence="3" type="ORF">V2S66_03325</name>
</gene>
<reference evidence="3 4" key="1">
    <citation type="submission" date="2023-12" db="EMBL/GenBank/DDBJ databases">
        <title>Streptomyces sp. V4-01.</title>
        <authorList>
            <person name="Somphong A."/>
            <person name="Phongsopitanun W."/>
        </authorList>
    </citation>
    <scope>NUCLEOTIDE SEQUENCE [LARGE SCALE GENOMIC DNA]</scope>
    <source>
        <strain evidence="3 4">V4-01</strain>
    </source>
</reference>
<dbReference type="GO" id="GO:0016787">
    <property type="term" value="F:hydrolase activity"/>
    <property type="evidence" value="ECO:0007669"/>
    <property type="project" value="UniProtKB-KW"/>
</dbReference>